<dbReference type="SMART" id="SM00181">
    <property type="entry name" value="EGF"/>
    <property type="match status" value="6"/>
</dbReference>
<dbReference type="GO" id="GO:0005524">
    <property type="term" value="F:ATP binding"/>
    <property type="evidence" value="ECO:0007669"/>
    <property type="project" value="UniProtKB-UniRule"/>
</dbReference>
<keyword evidence="7" id="KW-0808">Transferase</keyword>
<dbReference type="VEuPathDB" id="AmoebaDB:EHI5A_019030"/>
<keyword evidence="4" id="KW-0812">Transmembrane</keyword>
<dbReference type="InterPro" id="IPR000742">
    <property type="entry name" value="EGF"/>
</dbReference>
<dbReference type="PROSITE" id="PS50011">
    <property type="entry name" value="PROTEIN_KINASE_DOM"/>
    <property type="match status" value="1"/>
</dbReference>
<evidence type="ECO:0000256" key="1">
    <source>
        <dbReference type="ARBA" id="ARBA00022741"/>
    </source>
</evidence>
<feature type="signal peptide" evidence="5">
    <location>
        <begin position="1"/>
        <end position="15"/>
    </location>
</feature>
<sequence>MNIIILIIIISFVISEVNIKECGPTGVSSELKCVDCEGDKYLDNGNCVELEGSLCQKAINGTCTECADGYCEVFGECRRCHNSYFFNSIKYDGHYYSLSSSHCTLEYFANCKRCEEGYYLYSNICVSPFHLIEKCMDSRKEGNDYICSVCEKNYYSLGNSCGLCTGLEGCTSCENVVPSRLSSYKYCYSCESGYYLFDGQCIRIPNCQQNINETCIQCELNYLLINGSCFFYSDFHCSSVISNTCEECEEYYFLNSSSLCSLCGSNCINCIDSLQCKVCEEGLTLYEGKCIECDLIGCESCSVDSYSCLKCEKGYYLDNGKCNSCNIFGSCIECTISGCIQCKSNNILSTTNCVECNSIISNCTSCYQNGTCSDCISPTTLLNENECIQCPDIFTNCIECSLSGCTTCKKGNYLNSTCYPCENMKGCSTCSQTEVKCFSCIEGYKYDPLTYSCKDCQSLHQWCLGCNSEMECIECEKEYTLIDGRCIPCIKDSTSECIKGPSNCDVFVNNSFCIDCDNGYVLRSGYCYKYLNNINCISINSNLNIGCEGCKNSLTLDGQCSSNEKTNNCSFYIKQSSSEQECIPYYSSSIQLDNCLIVKQGRCVQCKYNYYLNNQNPPICSKCDSTCSECSITSTHCLSYSSGLVMPDITTGTCDILSPCISGTTFCNQCLNGYYLLNSKCHKCSLPHCIKCYYGTNNEICSQCDEESVLINGSCNLITDAHCSFVQKETSLCKRCEVGYSFGMKTESNKCIYSDSCKYSINGNCLLCKSEYKLTKNNNRKWVCLNKTMDTHCSISSPYGCLRCMTGYYLKDGICSSCDNNCRRCINNSKQCVDCEFGMKVNDSTSKCYSLGDSSLGCLYYLHNSYGCAICKNGYFVSNLTCFHCYKGCKICTNEDSCIECNGDKGYFKDIDNQCYRNTTIEHCLSSNVNGCTKCENGYFINKTRCGKCSEHCQYCSKIEQCDSCKNKFVLVEGKCILYSEIDYCFSAEHSRCSYCLGNHEVSSNGTYCNYKLNYFLVVGLPVIIITFILLIILLSIIVSSIIIYKCSKSKKEEEEFTIFDIKTTNIKFMVIDQTSGLSINKNQINFMFDENNLSELPIEQETRDIICIGNLKTKTLKVQLFLKDQSDKYDIKIEPPMAIIKKGKAIEIQIIVIPHCTCTINETMILLAVNLKKGKQIEYPIKIKFSTVLSTHLDPDELIIENKLGEGSFGIVYLGMFRGNQVAIKKMKQITCEDCLKQLEEFYDEVAMLDKFRNEYIIHFYGAVFIPNKISIVTEYAKYGSLKYLIKHKERFETYKLNKFLLDAAKGISYLHQNNILHRDIKPDNILIVSIDDNISINCKLTDFGSSRNINMMMTNMTFTKGIGTPAYMAPEILNKNYYKMPADIYSFAITMYEVWNWKIVYQDKSRFRYPWDIATFVTKGLRLEQTELITDEQYDIITHSWNLEPKERMKIDEIINRIEQLKN</sequence>
<keyword evidence="1 3" id="KW-0547">Nucleotide-binding</keyword>
<organism evidence="7 8">
    <name type="scientific">Entamoeba histolytica</name>
    <dbReference type="NCBI Taxonomy" id="5759"/>
    <lineage>
        <taxon>Eukaryota</taxon>
        <taxon>Amoebozoa</taxon>
        <taxon>Evosea</taxon>
        <taxon>Archamoebae</taxon>
        <taxon>Mastigamoebida</taxon>
        <taxon>Entamoebidae</taxon>
        <taxon>Entamoeba</taxon>
    </lineage>
</organism>
<dbReference type="VEuPathDB" id="AmoebaDB:EHI8A_036370"/>
<dbReference type="PROSITE" id="PS00108">
    <property type="entry name" value="PROTEIN_KINASE_ST"/>
    <property type="match status" value="1"/>
</dbReference>
<dbReference type="PANTHER" id="PTHR45756:SF1">
    <property type="entry name" value="PROTEIN KINASE DOMAIN CONTAINING PROTEIN"/>
    <property type="match status" value="1"/>
</dbReference>
<dbReference type="InterPro" id="IPR000719">
    <property type="entry name" value="Prot_kinase_dom"/>
</dbReference>
<feature type="chain" id="PRO_5023860716" evidence="5">
    <location>
        <begin position="16"/>
        <end position="1465"/>
    </location>
</feature>
<keyword evidence="4" id="KW-1133">Transmembrane helix</keyword>
<keyword evidence="4" id="KW-0472">Membrane</keyword>
<evidence type="ECO:0000256" key="2">
    <source>
        <dbReference type="ARBA" id="ARBA00022840"/>
    </source>
</evidence>
<protein>
    <submittedName>
        <fullName evidence="7">Tyrosine kinase putative</fullName>
    </submittedName>
</protein>
<feature type="domain" description="Protein kinase" evidence="6">
    <location>
        <begin position="1199"/>
        <end position="1465"/>
    </location>
</feature>
<dbReference type="VEuPathDB" id="AmoebaDB:KM1_043440"/>
<dbReference type="SUPFAM" id="SSF56112">
    <property type="entry name" value="Protein kinase-like (PK-like)"/>
    <property type="match status" value="1"/>
</dbReference>
<proteinExistence type="predicted"/>
<dbReference type="Gene3D" id="3.30.200.20">
    <property type="entry name" value="Phosphorylase Kinase, domain 1"/>
    <property type="match status" value="1"/>
</dbReference>
<dbReference type="Gene3D" id="1.10.510.10">
    <property type="entry name" value="Transferase(Phosphotransferase) domain 1"/>
    <property type="match status" value="1"/>
</dbReference>
<dbReference type="PANTHER" id="PTHR45756">
    <property type="entry name" value="PALMITOYLTRANSFERASE"/>
    <property type="match status" value="1"/>
</dbReference>
<dbReference type="Pfam" id="PF00069">
    <property type="entry name" value="Pkinase"/>
    <property type="match status" value="1"/>
</dbReference>
<keyword evidence="2 3" id="KW-0067">ATP-binding</keyword>
<dbReference type="VEuPathDB" id="AmoebaDB:EHI7A_007780"/>
<reference evidence="7 8" key="1">
    <citation type="submission" date="2016-05" db="EMBL/GenBank/DDBJ databases">
        <title>First whole genome sequencing of Entamoeba histolytica HM1:IMSS-clone-6.</title>
        <authorList>
            <person name="Mukherjee Avik.K."/>
            <person name="Izumyama S."/>
            <person name="Nakada-Tsukui K."/>
            <person name="Nozaki T."/>
        </authorList>
    </citation>
    <scope>NUCLEOTIDE SEQUENCE [LARGE SCALE GENOMIC DNA]</scope>
    <source>
        <strain evidence="7 8">HM1:IMSS clone 6</strain>
    </source>
</reference>
<dbReference type="InterPro" id="IPR006212">
    <property type="entry name" value="Furin_repeat"/>
</dbReference>
<dbReference type="InterPro" id="IPR008271">
    <property type="entry name" value="Ser/Thr_kinase_AS"/>
</dbReference>
<dbReference type="VEuPathDB" id="AmoebaDB:EHI_180320"/>
<dbReference type="PROSITE" id="PS00107">
    <property type="entry name" value="PROTEIN_KINASE_ATP"/>
    <property type="match status" value="1"/>
</dbReference>
<dbReference type="SUPFAM" id="SSF57184">
    <property type="entry name" value="Growth factor receptor domain"/>
    <property type="match status" value="5"/>
</dbReference>
<evidence type="ECO:0000259" key="6">
    <source>
        <dbReference type="PROSITE" id="PS50011"/>
    </source>
</evidence>
<feature type="binding site" evidence="3">
    <location>
        <position position="1227"/>
    </location>
    <ligand>
        <name>ATP</name>
        <dbReference type="ChEBI" id="CHEBI:30616"/>
    </ligand>
</feature>
<accession>A0A5K1UPC5</accession>
<keyword evidence="5" id="KW-0732">Signal</keyword>
<dbReference type="SMART" id="SM00220">
    <property type="entry name" value="S_TKc"/>
    <property type="match status" value="1"/>
</dbReference>
<evidence type="ECO:0000256" key="4">
    <source>
        <dbReference type="SAM" id="Phobius"/>
    </source>
</evidence>
<gene>
    <name evidence="7" type="ORF">CL6EHI_180320</name>
</gene>
<evidence type="ECO:0000313" key="8">
    <source>
        <dbReference type="Proteomes" id="UP000078387"/>
    </source>
</evidence>
<dbReference type="InterPro" id="IPR053215">
    <property type="entry name" value="TKL_Ser/Thr_kinase"/>
</dbReference>
<dbReference type="InterPro" id="IPR009030">
    <property type="entry name" value="Growth_fac_rcpt_cys_sf"/>
</dbReference>
<dbReference type="Proteomes" id="UP000078387">
    <property type="component" value="Unassembled WGS sequence"/>
</dbReference>
<feature type="transmembrane region" description="Helical" evidence="4">
    <location>
        <begin position="1015"/>
        <end position="1045"/>
    </location>
</feature>
<dbReference type="InterPro" id="IPR017441">
    <property type="entry name" value="Protein_kinase_ATP_BS"/>
</dbReference>
<dbReference type="GO" id="GO:0004672">
    <property type="term" value="F:protein kinase activity"/>
    <property type="evidence" value="ECO:0007669"/>
    <property type="project" value="InterPro"/>
</dbReference>
<evidence type="ECO:0000256" key="5">
    <source>
        <dbReference type="SAM" id="SignalP"/>
    </source>
</evidence>
<dbReference type="EMBL" id="BDEQ01000001">
    <property type="protein sequence ID" value="GAT95377.1"/>
    <property type="molecule type" value="Genomic_DNA"/>
</dbReference>
<dbReference type="SMART" id="SM00261">
    <property type="entry name" value="FU"/>
    <property type="match status" value="10"/>
</dbReference>
<evidence type="ECO:0000256" key="3">
    <source>
        <dbReference type="PROSITE-ProRule" id="PRU10141"/>
    </source>
</evidence>
<keyword evidence="7" id="KW-0418">Kinase</keyword>
<dbReference type="OMA" id="YQGACTS"/>
<name>A0A5K1UPC5_ENTHI</name>
<dbReference type="InterPro" id="IPR011009">
    <property type="entry name" value="Kinase-like_dom_sf"/>
</dbReference>
<comment type="caution">
    <text evidence="7">The sequence shown here is derived from an EMBL/GenBank/DDBJ whole genome shotgun (WGS) entry which is preliminary data.</text>
</comment>
<evidence type="ECO:0000313" key="7">
    <source>
        <dbReference type="EMBL" id="GAT95377.1"/>
    </source>
</evidence>